<proteinExistence type="predicted"/>
<accession>A0A1I0X3L5</accession>
<dbReference type="EMBL" id="FOJX01000004">
    <property type="protein sequence ID" value="SFA95424.1"/>
    <property type="molecule type" value="Genomic_DNA"/>
</dbReference>
<evidence type="ECO:0000313" key="2">
    <source>
        <dbReference type="Proteomes" id="UP000183843"/>
    </source>
</evidence>
<gene>
    <name evidence="1" type="ORF">SAMN05216587_104160</name>
</gene>
<dbReference type="Proteomes" id="UP000183843">
    <property type="component" value="Unassembled WGS sequence"/>
</dbReference>
<protein>
    <submittedName>
        <fullName evidence="1">Uncharacterized protein</fullName>
    </submittedName>
</protein>
<dbReference type="AlphaFoldDB" id="A0A1I0X3L5"/>
<evidence type="ECO:0000313" key="1">
    <source>
        <dbReference type="EMBL" id="SFA95424.1"/>
    </source>
</evidence>
<organism evidence="1 2">
    <name type="scientific">Selenomonas ruminantium</name>
    <dbReference type="NCBI Taxonomy" id="971"/>
    <lineage>
        <taxon>Bacteria</taxon>
        <taxon>Bacillati</taxon>
        <taxon>Bacillota</taxon>
        <taxon>Negativicutes</taxon>
        <taxon>Selenomonadales</taxon>
        <taxon>Selenomonadaceae</taxon>
        <taxon>Selenomonas</taxon>
    </lineage>
</organism>
<sequence>MYVMYAISPVADDAFRRVRQACISRGKYYQPPGVLEQ</sequence>
<name>A0A1I0X3L5_SELRU</name>
<reference evidence="1 2" key="1">
    <citation type="submission" date="2016-10" db="EMBL/GenBank/DDBJ databases">
        <authorList>
            <person name="de Groot N.N."/>
        </authorList>
    </citation>
    <scope>NUCLEOTIDE SEQUENCE [LARGE SCALE GENOMIC DNA]</scope>
    <source>
        <strain evidence="1 2">L14</strain>
    </source>
</reference>